<comment type="similarity">
    <text evidence="1 4 6">Belongs to the adenosylhomocysteinase family.</text>
</comment>
<dbReference type="InterPro" id="IPR015878">
    <property type="entry name" value="Ado_hCys_hydrolase_NAD-bd"/>
</dbReference>
<dbReference type="InParanoid" id="M0D8H9"/>
<feature type="domain" description="S-adenosyl-L-homocysteine hydrolase NAD binding" evidence="7">
    <location>
        <begin position="179"/>
        <end position="340"/>
    </location>
</feature>
<feature type="binding site" evidence="5">
    <location>
        <begin position="210"/>
        <end position="215"/>
    </location>
    <ligand>
        <name>NAD(+)</name>
        <dbReference type="ChEBI" id="CHEBI:57540"/>
    </ligand>
</feature>
<dbReference type="Gene3D" id="3.40.50.720">
    <property type="entry name" value="NAD(P)-binding Rossmann-like Domain"/>
    <property type="match status" value="1"/>
</dbReference>
<evidence type="ECO:0000259" key="7">
    <source>
        <dbReference type="SMART" id="SM00997"/>
    </source>
</evidence>
<dbReference type="SUPFAM" id="SSF51735">
    <property type="entry name" value="NAD(P)-binding Rossmann-fold domains"/>
    <property type="match status" value="1"/>
</dbReference>
<feature type="binding site" evidence="4">
    <location>
        <position position="266"/>
    </location>
    <ligand>
        <name>NAD(+)</name>
        <dbReference type="ChEBI" id="CHEBI:57540"/>
    </ligand>
</feature>
<dbReference type="Pfam" id="PF00670">
    <property type="entry name" value="AdoHcyase_NAD"/>
    <property type="match status" value="1"/>
</dbReference>
<dbReference type="GO" id="GO:0006730">
    <property type="term" value="P:one-carbon metabolic process"/>
    <property type="evidence" value="ECO:0007669"/>
    <property type="project" value="UniProtKB-UniRule"/>
</dbReference>
<dbReference type="InterPro" id="IPR000043">
    <property type="entry name" value="Adenosylhomocysteinase-like"/>
</dbReference>
<dbReference type="SUPFAM" id="SSF52283">
    <property type="entry name" value="Formate/glycerate dehydrogenase catalytic domain-like"/>
    <property type="match status" value="1"/>
</dbReference>
<dbReference type="AlphaFoldDB" id="M0D8H9"/>
<feature type="binding site" evidence="4">
    <location>
        <position position="178"/>
    </location>
    <ligand>
        <name>substrate</name>
    </ligand>
</feature>
<dbReference type="Gene3D" id="3.40.50.1480">
    <property type="entry name" value="Adenosylhomocysteinase-like"/>
    <property type="match status" value="1"/>
</dbReference>
<keyword evidence="4" id="KW-0963">Cytoplasm</keyword>
<dbReference type="PATRIC" id="fig|1227487.5.peg.2224"/>
<keyword evidence="9" id="KW-1185">Reference proteome</keyword>
<keyword evidence="2 4" id="KW-0554">One-carbon metabolism</keyword>
<dbReference type="PIRSF" id="PIRSF001109">
    <property type="entry name" value="Ad_hcy_hydrolase"/>
    <property type="match status" value="1"/>
</dbReference>
<comment type="caution">
    <text evidence="4">Lacks conserved residue(s) required for the propagation of feature annotation.</text>
</comment>
<feature type="binding site" evidence="5">
    <location>
        <position position="343"/>
    </location>
    <ligand>
        <name>NAD(+)</name>
        <dbReference type="ChEBI" id="CHEBI:57540"/>
    </ligand>
</feature>
<dbReference type="FunCoup" id="M0D8H9">
    <property type="interactions" value="129"/>
</dbReference>
<feature type="binding site" evidence="4">
    <location>
        <position position="174"/>
    </location>
    <ligand>
        <name>substrate</name>
    </ligand>
</feature>
<dbReference type="SMART" id="SM00997">
    <property type="entry name" value="AdoHcyase_NAD"/>
    <property type="match status" value="1"/>
</dbReference>
<evidence type="ECO:0000256" key="6">
    <source>
        <dbReference type="RuleBase" id="RU004166"/>
    </source>
</evidence>
<dbReference type="Proteomes" id="UP000011513">
    <property type="component" value="Unassembled WGS sequence"/>
</dbReference>
<dbReference type="GO" id="GO:0071269">
    <property type="term" value="P:L-homocysteine biosynthetic process"/>
    <property type="evidence" value="ECO:0007669"/>
    <property type="project" value="UniProtKB-UniRule"/>
</dbReference>
<dbReference type="InterPro" id="IPR020082">
    <property type="entry name" value="S-Ado-L-homoCys_hydrolase_CS"/>
</dbReference>
<comment type="pathway">
    <text evidence="4">Amino-acid biosynthesis; L-homocysteine biosynthesis; L-homocysteine from S-adenosyl-L-homocysteine: step 1/1.</text>
</comment>
<dbReference type="CDD" id="cd00401">
    <property type="entry name" value="SAHH"/>
    <property type="match status" value="1"/>
</dbReference>
<comment type="cofactor">
    <cofactor evidence="4 5">
        <name>NAD(+)</name>
        <dbReference type="ChEBI" id="CHEBI:57540"/>
    </cofactor>
    <text evidence="4 5">Binds 1 NAD(+) per subunit.</text>
</comment>
<feature type="binding site" evidence="4 5">
    <location>
        <begin position="287"/>
        <end position="289"/>
    </location>
    <ligand>
        <name>NAD(+)</name>
        <dbReference type="ChEBI" id="CHEBI:57540"/>
    </ligand>
</feature>
<feature type="binding site" evidence="4 5">
    <location>
        <position position="231"/>
    </location>
    <ligand>
        <name>NAD(+)</name>
        <dbReference type="ChEBI" id="CHEBI:57540"/>
    </ligand>
</feature>
<feature type="binding site" evidence="4 5">
    <location>
        <position position="334"/>
    </location>
    <ligand>
        <name>NAD(+)</name>
        <dbReference type="ChEBI" id="CHEBI:57540"/>
    </ligand>
</feature>
<comment type="function">
    <text evidence="4">May play a key role in the regulation of the intracellular concentration of adenosylhomocysteine.</text>
</comment>
<dbReference type="PANTHER" id="PTHR23420">
    <property type="entry name" value="ADENOSYLHOMOCYSTEINASE"/>
    <property type="match status" value="1"/>
</dbReference>
<evidence type="ECO:0000256" key="1">
    <source>
        <dbReference type="ARBA" id="ARBA00007122"/>
    </source>
</evidence>
<evidence type="ECO:0000256" key="3">
    <source>
        <dbReference type="ARBA" id="ARBA00023027"/>
    </source>
</evidence>
<dbReference type="GO" id="GO:0004013">
    <property type="term" value="F:adenosylhomocysteinase activity"/>
    <property type="evidence" value="ECO:0007669"/>
    <property type="project" value="UniProtKB-UniRule"/>
</dbReference>
<reference evidence="8 9" key="1">
    <citation type="journal article" date="2014" name="PLoS Genet.">
        <title>Phylogenetically driven sequencing of extremely halophilic archaea reveals strategies for static and dynamic osmo-response.</title>
        <authorList>
            <person name="Becker E.A."/>
            <person name="Seitzer P.M."/>
            <person name="Tritt A."/>
            <person name="Larsen D."/>
            <person name="Krusor M."/>
            <person name="Yao A.I."/>
            <person name="Wu D."/>
            <person name="Madern D."/>
            <person name="Eisen J.A."/>
            <person name="Darling A.E."/>
            <person name="Facciotti M.T."/>
        </authorList>
    </citation>
    <scope>NUCLEOTIDE SEQUENCE [LARGE SCALE GENOMIC DNA]</scope>
    <source>
        <strain evidence="8 9">JCM 14848</strain>
    </source>
</reference>
<dbReference type="UniPathway" id="UPA00314">
    <property type="reaction ID" value="UER00076"/>
</dbReference>
<keyword evidence="4 8" id="KW-0378">Hydrolase</keyword>
<organism evidence="8 9">
    <name type="scientific">Halogeometricum pallidum JCM 14848</name>
    <dbReference type="NCBI Taxonomy" id="1227487"/>
    <lineage>
        <taxon>Archaea</taxon>
        <taxon>Methanobacteriati</taxon>
        <taxon>Methanobacteriota</taxon>
        <taxon>Stenosarchaea group</taxon>
        <taxon>Halobacteria</taxon>
        <taxon>Halobacteriales</taxon>
        <taxon>Haloferacaceae</taxon>
        <taxon>Halogeometricum</taxon>
    </lineage>
</organism>
<feature type="binding site" evidence="4">
    <location>
        <begin position="208"/>
        <end position="213"/>
    </location>
    <ligand>
        <name>NAD(+)</name>
        <dbReference type="ChEBI" id="CHEBI:57540"/>
    </ligand>
</feature>
<evidence type="ECO:0000256" key="2">
    <source>
        <dbReference type="ARBA" id="ARBA00022563"/>
    </source>
</evidence>
<dbReference type="InterPro" id="IPR036291">
    <property type="entry name" value="NAD(P)-bd_dom_sf"/>
</dbReference>
<sequence length="414" mass="44861">MESAREEGRRKMDWALQHMPILTELREQFEADQPLDGEVIGMAMHVEAKTANLVELLALGGAEVAITGCNPLSTHDDVSAALDANDAITSYAVRGVGDEDYYAAIESVIDHEPTITVDDGMDMVFAIHEEHPELIDTIVGGCEETTTGVHRLRAMDEDGALDYPVFAVNDTPMKRLFDNVHGTGESSLANIAMTTNVSFASKNVVVAGYGYCGKGVAKKASGQNANVVVTEVEPRRALEAHMEGYEVLPMKEAAKKGDIFVTTTGNRDIVTEEDFEVMKDGAILSNAGHFDIEIDLDALSDLAVEEYDARDGVRAYEMDDGRRINVLAEGRLVNLASPIALGHPIEVMDQSFGVQAVCVRELVENGDDYDAGVHDVPDGLDKEVAEIKLAAEGVEIDALSDEQREYMGSWSHGT</sequence>
<accession>M0D8H9</accession>
<dbReference type="Pfam" id="PF05221">
    <property type="entry name" value="AdoHcyase"/>
    <property type="match status" value="2"/>
</dbReference>
<proteinExistence type="inferred from homology"/>
<dbReference type="EC" id="3.13.2.1" evidence="4"/>
<evidence type="ECO:0000256" key="4">
    <source>
        <dbReference type="HAMAP-Rule" id="MF_00563"/>
    </source>
</evidence>
<feature type="binding site" evidence="4">
    <location>
        <position position="144"/>
    </location>
    <ligand>
        <name>substrate</name>
    </ligand>
</feature>
<feature type="binding site" evidence="4 5">
    <location>
        <begin position="145"/>
        <end position="147"/>
    </location>
    <ligand>
        <name>NAD(+)</name>
        <dbReference type="ChEBI" id="CHEBI:57540"/>
    </ligand>
</feature>
<dbReference type="PANTHER" id="PTHR23420:SF0">
    <property type="entry name" value="ADENOSYLHOMOCYSTEINASE"/>
    <property type="match status" value="1"/>
</dbReference>
<dbReference type="InterPro" id="IPR042172">
    <property type="entry name" value="Adenosylhomocyst_ase-like_sf"/>
</dbReference>
<gene>
    <name evidence="4" type="primary">ahcY</name>
    <name evidence="8" type="ORF">C474_11011</name>
</gene>
<dbReference type="NCBIfam" id="TIGR00936">
    <property type="entry name" value="ahcY"/>
    <property type="match status" value="1"/>
</dbReference>
<comment type="caution">
    <text evidence="8">The sequence shown here is derived from an EMBL/GenBank/DDBJ whole genome shotgun (WGS) entry which is preliminary data.</text>
</comment>
<dbReference type="GO" id="GO:0033353">
    <property type="term" value="P:S-adenosylmethionine cycle"/>
    <property type="evidence" value="ECO:0007669"/>
    <property type="project" value="TreeGrafter"/>
</dbReference>
<evidence type="ECO:0000256" key="5">
    <source>
        <dbReference type="PIRSR" id="PIRSR001109-2"/>
    </source>
</evidence>
<dbReference type="NCBIfam" id="NF004005">
    <property type="entry name" value="PRK05476.2-3"/>
    <property type="match status" value="1"/>
</dbReference>
<dbReference type="SMART" id="SM00996">
    <property type="entry name" value="AdoHcyase"/>
    <property type="match status" value="1"/>
</dbReference>
<name>M0D8H9_HALPD</name>
<evidence type="ECO:0000313" key="8">
    <source>
        <dbReference type="EMBL" id="ELZ30987.1"/>
    </source>
</evidence>
<dbReference type="EMBL" id="AOIV01000024">
    <property type="protein sequence ID" value="ELZ30987.1"/>
    <property type="molecule type" value="Genomic_DNA"/>
</dbReference>
<evidence type="ECO:0000313" key="9">
    <source>
        <dbReference type="Proteomes" id="UP000011513"/>
    </source>
</evidence>
<protein>
    <recommendedName>
        <fullName evidence="4">Adenosylhomocysteinase</fullName>
        <ecNumber evidence="4">3.13.2.1</ecNumber>
    </recommendedName>
    <alternativeName>
        <fullName evidence="4">S-adenosyl-L-homocysteine hydrolase</fullName>
        <shortName evidence="4">AdoHcyase</shortName>
    </alternativeName>
</protein>
<keyword evidence="3 4" id="KW-0520">NAD</keyword>
<dbReference type="HAMAP" id="MF_00563">
    <property type="entry name" value="AdoHcyase"/>
    <property type="match status" value="1"/>
</dbReference>
<comment type="catalytic activity">
    <reaction evidence="4">
        <text>S-adenosyl-L-homocysteine + H2O = L-homocysteine + adenosine</text>
        <dbReference type="Rhea" id="RHEA:21708"/>
        <dbReference type="ChEBI" id="CHEBI:15377"/>
        <dbReference type="ChEBI" id="CHEBI:16335"/>
        <dbReference type="ChEBI" id="CHEBI:57856"/>
        <dbReference type="ChEBI" id="CHEBI:58199"/>
        <dbReference type="EC" id="3.13.2.1"/>
    </reaction>
</comment>
<feature type="binding site" evidence="4">
    <location>
        <position position="179"/>
    </location>
    <ligand>
        <name>NAD(+)</name>
        <dbReference type="ChEBI" id="CHEBI:57540"/>
    </ligand>
</feature>
<feature type="binding site" evidence="4">
    <location>
        <position position="119"/>
    </location>
    <ligand>
        <name>substrate</name>
    </ligand>
</feature>
<dbReference type="GO" id="GO:0005829">
    <property type="term" value="C:cytosol"/>
    <property type="evidence" value="ECO:0007669"/>
    <property type="project" value="TreeGrafter"/>
</dbReference>
<dbReference type="PROSITE" id="PS00738">
    <property type="entry name" value="ADOHCYASE_1"/>
    <property type="match status" value="1"/>
</dbReference>
<dbReference type="eggNOG" id="arCOG04137">
    <property type="taxonomic scope" value="Archaea"/>
</dbReference>
<comment type="subcellular location">
    <subcellularLocation>
        <location evidence="4">Cytoplasm</location>
    </subcellularLocation>
</comment>